<evidence type="ECO:0000313" key="2">
    <source>
        <dbReference type="Proteomes" id="UP000805193"/>
    </source>
</evidence>
<protein>
    <submittedName>
        <fullName evidence="1">Uncharacterized protein</fullName>
    </submittedName>
</protein>
<gene>
    <name evidence="1" type="ORF">HPB47_027191</name>
</gene>
<organism evidence="1 2">
    <name type="scientific">Ixodes persulcatus</name>
    <name type="common">Taiga tick</name>
    <dbReference type="NCBI Taxonomy" id="34615"/>
    <lineage>
        <taxon>Eukaryota</taxon>
        <taxon>Metazoa</taxon>
        <taxon>Ecdysozoa</taxon>
        <taxon>Arthropoda</taxon>
        <taxon>Chelicerata</taxon>
        <taxon>Arachnida</taxon>
        <taxon>Acari</taxon>
        <taxon>Parasitiformes</taxon>
        <taxon>Ixodida</taxon>
        <taxon>Ixodoidea</taxon>
        <taxon>Ixodidae</taxon>
        <taxon>Ixodinae</taxon>
        <taxon>Ixodes</taxon>
    </lineage>
</organism>
<evidence type="ECO:0000313" key="1">
    <source>
        <dbReference type="EMBL" id="KAG0425638.1"/>
    </source>
</evidence>
<name>A0AC60PX58_IXOPE</name>
<comment type="caution">
    <text evidence="1">The sequence shown here is derived from an EMBL/GenBank/DDBJ whole genome shotgun (WGS) entry which is preliminary data.</text>
</comment>
<reference evidence="1 2" key="1">
    <citation type="journal article" date="2020" name="Cell">
        <title>Large-Scale Comparative Analyses of Tick Genomes Elucidate Their Genetic Diversity and Vector Capacities.</title>
        <authorList>
            <consortium name="Tick Genome and Microbiome Consortium (TIGMIC)"/>
            <person name="Jia N."/>
            <person name="Wang J."/>
            <person name="Shi W."/>
            <person name="Du L."/>
            <person name="Sun Y."/>
            <person name="Zhan W."/>
            <person name="Jiang J.F."/>
            <person name="Wang Q."/>
            <person name="Zhang B."/>
            <person name="Ji P."/>
            <person name="Bell-Sakyi L."/>
            <person name="Cui X.M."/>
            <person name="Yuan T.T."/>
            <person name="Jiang B.G."/>
            <person name="Yang W.F."/>
            <person name="Lam T.T."/>
            <person name="Chang Q.C."/>
            <person name="Ding S.J."/>
            <person name="Wang X.J."/>
            <person name="Zhu J.G."/>
            <person name="Ruan X.D."/>
            <person name="Zhao L."/>
            <person name="Wei J.T."/>
            <person name="Ye R.Z."/>
            <person name="Que T.C."/>
            <person name="Du C.H."/>
            <person name="Zhou Y.H."/>
            <person name="Cheng J.X."/>
            <person name="Dai P.F."/>
            <person name="Guo W.B."/>
            <person name="Han X.H."/>
            <person name="Huang E.J."/>
            <person name="Li L.F."/>
            <person name="Wei W."/>
            <person name="Gao Y.C."/>
            <person name="Liu J.Z."/>
            <person name="Shao H.Z."/>
            <person name="Wang X."/>
            <person name="Wang C.C."/>
            <person name="Yang T.C."/>
            <person name="Huo Q.B."/>
            <person name="Li W."/>
            <person name="Chen H.Y."/>
            <person name="Chen S.E."/>
            <person name="Zhou L.G."/>
            <person name="Ni X.B."/>
            <person name="Tian J.H."/>
            <person name="Sheng Y."/>
            <person name="Liu T."/>
            <person name="Pan Y.S."/>
            <person name="Xia L.Y."/>
            <person name="Li J."/>
            <person name="Zhao F."/>
            <person name="Cao W.C."/>
        </authorList>
    </citation>
    <scope>NUCLEOTIDE SEQUENCE [LARGE SCALE GENOMIC DNA]</scope>
    <source>
        <strain evidence="1">Iper-2018</strain>
    </source>
</reference>
<dbReference type="EMBL" id="JABSTQ010009814">
    <property type="protein sequence ID" value="KAG0425638.1"/>
    <property type="molecule type" value="Genomic_DNA"/>
</dbReference>
<keyword evidence="2" id="KW-1185">Reference proteome</keyword>
<proteinExistence type="predicted"/>
<dbReference type="Proteomes" id="UP000805193">
    <property type="component" value="Unassembled WGS sequence"/>
</dbReference>
<accession>A0AC60PX58</accession>
<sequence length="393" mass="43653">MKVITAFLSVFVLCSAEDDDKLTVASNDLGMRLLPLLPSSPEENIFFSPYSLSIAMGMAYAGSGGETRQELHENLGYSRAGLPEEQVLEAYARQTQRHLSDPSNTTVDVANTAAIHLALPLLNEYETILRNSFNADLQKVDFVENGQGAVDVINSWVKDKTHNKIESLFSEPLDPLTRFVLLNAMYFKGTWKTEFQKRRTGQRSFFNGGVTEAQVDTMIGKIRVRHNSFNDVGVDVAELPYRGGDYSMVILLPQEKTGVEALKMNLTAGLLKTILDRLVQRDVTVFLPKFKFESQYSLKENLQNMGIRRIFGGGADLSGISGDTSLEVYDVVQKAVVEVNEEGTEAAVVSAVIGGLRSGSFDSFEFRVDHPFLFFIRDTRTNAILFVGQVNHL</sequence>